<dbReference type="Proteomes" id="UP001566132">
    <property type="component" value="Unassembled WGS sequence"/>
</dbReference>
<reference evidence="1 2" key="1">
    <citation type="submission" date="2024-05" db="EMBL/GenBank/DDBJ databases">
        <title>Genetic variation in Jamaican populations of the coffee berry borer (Hypothenemus hampei).</title>
        <authorList>
            <person name="Errbii M."/>
            <person name="Myrie A."/>
        </authorList>
    </citation>
    <scope>NUCLEOTIDE SEQUENCE [LARGE SCALE GENOMIC DNA]</scope>
    <source>
        <strain evidence="1">JA-Hopewell-2020-01-JO</strain>
        <tissue evidence="1">Whole body</tissue>
    </source>
</reference>
<sequence length="97" mass="11304">MERIILADQHANENTREDRMARRQQKIEILEACTSAEGLLYGPGVDDSIYERACATCISLYGDTWIARTMQSKRLYRFRKPCLIRKRTMQPLVVCHV</sequence>
<dbReference type="AlphaFoldDB" id="A0ABD1E764"/>
<keyword evidence="2" id="KW-1185">Reference proteome</keyword>
<organism evidence="1 2">
    <name type="scientific">Hypothenemus hampei</name>
    <name type="common">Coffee berry borer</name>
    <dbReference type="NCBI Taxonomy" id="57062"/>
    <lineage>
        <taxon>Eukaryota</taxon>
        <taxon>Metazoa</taxon>
        <taxon>Ecdysozoa</taxon>
        <taxon>Arthropoda</taxon>
        <taxon>Hexapoda</taxon>
        <taxon>Insecta</taxon>
        <taxon>Pterygota</taxon>
        <taxon>Neoptera</taxon>
        <taxon>Endopterygota</taxon>
        <taxon>Coleoptera</taxon>
        <taxon>Polyphaga</taxon>
        <taxon>Cucujiformia</taxon>
        <taxon>Curculionidae</taxon>
        <taxon>Scolytinae</taxon>
        <taxon>Hypothenemus</taxon>
    </lineage>
</organism>
<accession>A0ABD1E764</accession>
<evidence type="ECO:0000313" key="1">
    <source>
        <dbReference type="EMBL" id="KAL1490503.1"/>
    </source>
</evidence>
<gene>
    <name evidence="1" type="ORF">ABEB36_013185</name>
</gene>
<proteinExistence type="predicted"/>
<name>A0ABD1E764_HYPHA</name>
<dbReference type="EMBL" id="JBDJPC010000010">
    <property type="protein sequence ID" value="KAL1490503.1"/>
    <property type="molecule type" value="Genomic_DNA"/>
</dbReference>
<evidence type="ECO:0000313" key="2">
    <source>
        <dbReference type="Proteomes" id="UP001566132"/>
    </source>
</evidence>
<protein>
    <submittedName>
        <fullName evidence="1">Uncharacterized protein</fullName>
    </submittedName>
</protein>
<comment type="caution">
    <text evidence="1">The sequence shown here is derived from an EMBL/GenBank/DDBJ whole genome shotgun (WGS) entry which is preliminary data.</text>
</comment>